<gene>
    <name evidence="1" type="ORF">BKK80_22955</name>
</gene>
<reference evidence="1 2" key="1">
    <citation type="submission" date="2016-10" db="EMBL/GenBank/DDBJ databases">
        <title>Complete genome sequences of three Cupriavidus strains isolated from various Malaysian environments.</title>
        <authorList>
            <person name="Abdullah A.A.-A."/>
            <person name="Shafie N.A.H."/>
            <person name="Lau N.S."/>
        </authorList>
    </citation>
    <scope>NUCLEOTIDE SEQUENCE [LARGE SCALE GENOMIC DNA]</scope>
    <source>
        <strain evidence="1 2">USMAA1020</strain>
    </source>
</reference>
<organism evidence="1 2">
    <name type="scientific">Cupriavidus malaysiensis</name>
    <dbReference type="NCBI Taxonomy" id="367825"/>
    <lineage>
        <taxon>Bacteria</taxon>
        <taxon>Pseudomonadati</taxon>
        <taxon>Pseudomonadota</taxon>
        <taxon>Betaproteobacteria</taxon>
        <taxon>Burkholderiales</taxon>
        <taxon>Burkholderiaceae</taxon>
        <taxon>Cupriavidus</taxon>
    </lineage>
</organism>
<dbReference type="InterPro" id="IPR007488">
    <property type="entry name" value="DUF535"/>
</dbReference>
<evidence type="ECO:0000313" key="1">
    <source>
        <dbReference type="EMBL" id="AOZ10720.1"/>
    </source>
</evidence>
<protein>
    <recommendedName>
        <fullName evidence="3">DUF535 domain-containing protein</fullName>
    </recommendedName>
</protein>
<evidence type="ECO:0008006" key="3">
    <source>
        <dbReference type="Google" id="ProtNLM"/>
    </source>
</evidence>
<dbReference type="Pfam" id="PF04393">
    <property type="entry name" value="DUF535"/>
    <property type="match status" value="1"/>
</dbReference>
<accession>A0ABM6FFM4</accession>
<dbReference type="RefSeq" id="WP_071016783.1">
    <property type="nucleotide sequence ID" value="NZ_CP017755.1"/>
</dbReference>
<dbReference type="Proteomes" id="UP000177515">
    <property type="component" value="Chromosome 2"/>
</dbReference>
<proteinExistence type="predicted"/>
<dbReference type="PANTHER" id="PTHR38785">
    <property type="entry name" value="HOMOLOG OF VIRK"/>
    <property type="match status" value="1"/>
</dbReference>
<evidence type="ECO:0000313" key="2">
    <source>
        <dbReference type="Proteomes" id="UP000177515"/>
    </source>
</evidence>
<sequence>MANVSAACHPVGVRRWWLKRLKLIGRAAFRAMAVLSWLRAAASCALLRRVASARPVLLERPFRPLARFGLGFDERARVLLEHYRLMHDKLPAAVSERIYLDGGLRWALPDVPYALRLADSGPNPKEGELAFYWMDLARGTCLAQLSFYLAQGQHGIELFVGGLQGPAGPDSRDAIREATRACDGLRPKDAVMEALLALGAALGAERVVAVSRRNHVGRQRRTPRAIQADYESFWTEAGGQGLPCGNVSVPVAQPRRDLATVPSKKRAAYRRKQARGEAIEAAVRAWLAVPAGVAADVPATGASTAPALAFA</sequence>
<dbReference type="EMBL" id="CP017755">
    <property type="protein sequence ID" value="AOZ10720.1"/>
    <property type="molecule type" value="Genomic_DNA"/>
</dbReference>
<name>A0ABM6FFM4_9BURK</name>
<dbReference type="PANTHER" id="PTHR38785:SF1">
    <property type="entry name" value="HOMOLOG OF VIRK"/>
    <property type="match status" value="1"/>
</dbReference>
<keyword evidence="2" id="KW-1185">Reference proteome</keyword>